<reference evidence="5 6" key="1">
    <citation type="submission" date="2018-06" db="EMBL/GenBank/DDBJ databases">
        <title>Genomic Encyclopedia of Type Strains, Phase IV (KMG-IV): sequencing the most valuable type-strain genomes for metagenomic binning, comparative biology and taxonomic classification.</title>
        <authorList>
            <person name="Goeker M."/>
        </authorList>
    </citation>
    <scope>NUCLEOTIDE SEQUENCE [LARGE SCALE GENOMIC DNA]</scope>
    <source>
        <strain evidence="5 6">DSM 25532</strain>
    </source>
</reference>
<dbReference type="CDD" id="cd01834">
    <property type="entry name" value="SGNH_hydrolase_like_2"/>
    <property type="match status" value="1"/>
</dbReference>
<sequence length="605" mass="65803">MKLLRISALVLAAALQVAAQSPKAAAAKAELPTAKRIVFLGDSITHNGQYLEFLETILLTETSYRPEVIAVGLSSETVSGLSEAGHADGKFPRPDLHERLDRVLAKTKPNLVVACYGMNDGIYFPLKDERFQKYVAGIKKLREKAKAAGAEIVHVTPPTFDPVPIKDKVLPAGLNAYPKPFEGYNRVLDRYSEWLISERKNGWKVIDIHGPMNDALRERRVVDPAFFFAKDGVHPNAEGHWVMTQQILKAWGVESKVTLDDLIKPEGNLNALYKLVSERQRVLKAAWLSECGHKRPGVAAGLPIDQAEAKAAEISKKIEEQLNQRTTGATAAGKTEKPAAGTPAAPATAPTVPAGTPALYPGKRSTWNGYDKYEFEVDGKMATVVAPKQAAPGKPWVWHGEFFGHKPDPDIALLGKGFHIVYLKVPDMLGSPPAVQHWNALYAHLTKEYGFAKKVALVGLSRGGLYCYDWAIANPTKVACIYGDAPVCDFKSWPGGKGKGKGDPKNWARVLELWGFKDEAEAVAYKGNPVDSLAPLAKNKVPLLHVYGDADDVVPPDENTLVLAENYRKLGGTIELIAKAGVGHHPHGLQDSTPIVNFIAKNAGK</sequence>
<feature type="domain" description="Peptidase S9 prolyl oligopeptidase catalytic" evidence="3">
    <location>
        <begin position="446"/>
        <end position="593"/>
    </location>
</feature>
<dbReference type="InterPro" id="IPR013830">
    <property type="entry name" value="SGNH_hydro"/>
</dbReference>
<dbReference type="InterPro" id="IPR036514">
    <property type="entry name" value="SGNH_hydro_sf"/>
</dbReference>
<protein>
    <submittedName>
        <fullName evidence="5">Lysophospholipase L1-like esterase</fullName>
    </submittedName>
</protein>
<gene>
    <name evidence="5" type="ORF">DES53_102117</name>
</gene>
<feature type="chain" id="PRO_5016883050" evidence="2">
    <location>
        <begin position="20"/>
        <end position="605"/>
    </location>
</feature>
<evidence type="ECO:0000259" key="4">
    <source>
        <dbReference type="Pfam" id="PF13472"/>
    </source>
</evidence>
<dbReference type="PANTHER" id="PTHR30383">
    <property type="entry name" value="THIOESTERASE 1/PROTEASE 1/LYSOPHOSPHOLIPASE L1"/>
    <property type="match status" value="1"/>
</dbReference>
<comment type="caution">
    <text evidence="5">The sequence shown here is derived from an EMBL/GenBank/DDBJ whole genome shotgun (WGS) entry which is preliminary data.</text>
</comment>
<organism evidence="5 6">
    <name type="scientific">Roseimicrobium gellanilyticum</name>
    <dbReference type="NCBI Taxonomy" id="748857"/>
    <lineage>
        <taxon>Bacteria</taxon>
        <taxon>Pseudomonadati</taxon>
        <taxon>Verrucomicrobiota</taxon>
        <taxon>Verrucomicrobiia</taxon>
        <taxon>Verrucomicrobiales</taxon>
        <taxon>Verrucomicrobiaceae</taxon>
        <taxon>Roseimicrobium</taxon>
    </lineage>
</organism>
<dbReference type="GO" id="GO:0008236">
    <property type="term" value="F:serine-type peptidase activity"/>
    <property type="evidence" value="ECO:0007669"/>
    <property type="project" value="InterPro"/>
</dbReference>
<dbReference type="RefSeq" id="WP_113957311.1">
    <property type="nucleotide sequence ID" value="NZ_QNRR01000002.1"/>
</dbReference>
<dbReference type="InterPro" id="IPR029058">
    <property type="entry name" value="AB_hydrolase_fold"/>
</dbReference>
<name>A0A366HPZ1_9BACT</name>
<dbReference type="Gene3D" id="3.40.50.1820">
    <property type="entry name" value="alpha/beta hydrolase"/>
    <property type="match status" value="1"/>
</dbReference>
<dbReference type="GO" id="GO:0006508">
    <property type="term" value="P:proteolysis"/>
    <property type="evidence" value="ECO:0007669"/>
    <property type="project" value="InterPro"/>
</dbReference>
<evidence type="ECO:0000259" key="3">
    <source>
        <dbReference type="Pfam" id="PF00326"/>
    </source>
</evidence>
<evidence type="ECO:0000256" key="2">
    <source>
        <dbReference type="SAM" id="SignalP"/>
    </source>
</evidence>
<dbReference type="SUPFAM" id="SSF53474">
    <property type="entry name" value="alpha/beta-Hydrolases"/>
    <property type="match status" value="1"/>
</dbReference>
<dbReference type="PANTHER" id="PTHR30383:SF5">
    <property type="entry name" value="SGNH HYDROLASE-TYPE ESTERASE DOMAIN-CONTAINING PROTEIN"/>
    <property type="match status" value="1"/>
</dbReference>
<dbReference type="GO" id="GO:0004622">
    <property type="term" value="F:phosphatidylcholine lysophospholipase activity"/>
    <property type="evidence" value="ECO:0007669"/>
    <property type="project" value="TreeGrafter"/>
</dbReference>
<dbReference type="SUPFAM" id="SSF52266">
    <property type="entry name" value="SGNH hydrolase"/>
    <property type="match status" value="1"/>
</dbReference>
<keyword evidence="2" id="KW-0732">Signal</keyword>
<proteinExistence type="predicted"/>
<dbReference type="EMBL" id="QNRR01000002">
    <property type="protein sequence ID" value="RBP45735.1"/>
    <property type="molecule type" value="Genomic_DNA"/>
</dbReference>
<dbReference type="Pfam" id="PF00326">
    <property type="entry name" value="Peptidase_S9"/>
    <property type="match status" value="1"/>
</dbReference>
<dbReference type="Pfam" id="PF13472">
    <property type="entry name" value="Lipase_GDSL_2"/>
    <property type="match status" value="1"/>
</dbReference>
<dbReference type="Proteomes" id="UP000253426">
    <property type="component" value="Unassembled WGS sequence"/>
</dbReference>
<evidence type="ECO:0000256" key="1">
    <source>
        <dbReference type="SAM" id="MobiDB-lite"/>
    </source>
</evidence>
<evidence type="ECO:0000313" key="6">
    <source>
        <dbReference type="Proteomes" id="UP000253426"/>
    </source>
</evidence>
<feature type="region of interest" description="Disordered" evidence="1">
    <location>
        <begin position="324"/>
        <end position="357"/>
    </location>
</feature>
<dbReference type="InterPro" id="IPR001375">
    <property type="entry name" value="Peptidase_S9_cat"/>
</dbReference>
<dbReference type="OrthoDB" id="2513075at2"/>
<feature type="compositionally biased region" description="Low complexity" evidence="1">
    <location>
        <begin position="326"/>
        <end position="357"/>
    </location>
</feature>
<keyword evidence="6" id="KW-1185">Reference proteome</keyword>
<feature type="domain" description="SGNH hydrolase-type esterase" evidence="4">
    <location>
        <begin position="39"/>
        <end position="241"/>
    </location>
</feature>
<dbReference type="AlphaFoldDB" id="A0A366HPZ1"/>
<evidence type="ECO:0000313" key="5">
    <source>
        <dbReference type="EMBL" id="RBP45735.1"/>
    </source>
</evidence>
<dbReference type="InterPro" id="IPR051532">
    <property type="entry name" value="Ester_Hydrolysis_Enzymes"/>
</dbReference>
<accession>A0A366HPZ1</accession>
<feature type="signal peptide" evidence="2">
    <location>
        <begin position="1"/>
        <end position="19"/>
    </location>
</feature>
<dbReference type="Gene3D" id="3.40.50.1110">
    <property type="entry name" value="SGNH hydrolase"/>
    <property type="match status" value="1"/>
</dbReference>